<reference evidence="9" key="1">
    <citation type="journal article" date="2021" name="PeerJ">
        <title>Extensive microbial diversity within the chicken gut microbiome revealed by metagenomics and culture.</title>
        <authorList>
            <person name="Gilroy R."/>
            <person name="Ravi A."/>
            <person name="Getino M."/>
            <person name="Pursley I."/>
            <person name="Horton D.L."/>
            <person name="Alikhan N.F."/>
            <person name="Baker D."/>
            <person name="Gharbi K."/>
            <person name="Hall N."/>
            <person name="Watson M."/>
            <person name="Adriaenssens E.M."/>
            <person name="Foster-Nyarko E."/>
            <person name="Jarju S."/>
            <person name="Secka A."/>
            <person name="Antonio M."/>
            <person name="Oren A."/>
            <person name="Chaudhuri R.R."/>
            <person name="La Ragione R."/>
            <person name="Hildebrand F."/>
            <person name="Pallen M.J."/>
        </authorList>
    </citation>
    <scope>NUCLEOTIDE SEQUENCE</scope>
    <source>
        <strain evidence="9">CHK188-16595</strain>
    </source>
</reference>
<evidence type="ECO:0000256" key="5">
    <source>
        <dbReference type="HAMAP-Rule" id="MF_01080"/>
    </source>
</evidence>
<dbReference type="InterPro" id="IPR015240">
    <property type="entry name" value="tRNA_sdUridine_synth_fam1_C"/>
</dbReference>
<name>A0A9D2MIF9_9FIRM</name>
<dbReference type="AlphaFoldDB" id="A0A9D2MIF9"/>
<keyword evidence="3 5" id="KW-0819">tRNA processing</keyword>
<evidence type="ECO:0000259" key="7">
    <source>
        <dbReference type="Pfam" id="PF09157"/>
    </source>
</evidence>
<organism evidence="9 10">
    <name type="scientific">Candidatus Eubacterium faecale</name>
    <dbReference type="NCBI Taxonomy" id="2838568"/>
    <lineage>
        <taxon>Bacteria</taxon>
        <taxon>Bacillati</taxon>
        <taxon>Bacillota</taxon>
        <taxon>Clostridia</taxon>
        <taxon>Eubacteriales</taxon>
        <taxon>Eubacteriaceae</taxon>
        <taxon>Eubacterium</taxon>
    </lineage>
</organism>
<dbReference type="GO" id="GO:1990481">
    <property type="term" value="P:mRNA pseudouridine synthesis"/>
    <property type="evidence" value="ECO:0007669"/>
    <property type="project" value="TreeGrafter"/>
</dbReference>
<feature type="domain" description="tRNA pseudouridine synthase II TruB subfamily 1 C-terminal" evidence="7">
    <location>
        <begin position="236"/>
        <end position="294"/>
    </location>
</feature>
<dbReference type="PANTHER" id="PTHR13767:SF2">
    <property type="entry name" value="PSEUDOURIDYLATE SYNTHASE TRUB1"/>
    <property type="match status" value="1"/>
</dbReference>
<evidence type="ECO:0000256" key="2">
    <source>
        <dbReference type="ARBA" id="ARBA00005642"/>
    </source>
</evidence>
<dbReference type="CDD" id="cd02573">
    <property type="entry name" value="PseudoU_synth_EcTruB"/>
    <property type="match status" value="1"/>
</dbReference>
<dbReference type="CDD" id="cd21152">
    <property type="entry name" value="PUA_TruB_bacterial"/>
    <property type="match status" value="1"/>
</dbReference>
<comment type="function">
    <text evidence="5">Responsible for synthesis of pseudouridine from uracil-55 in the psi GC loop of transfer RNAs.</text>
</comment>
<evidence type="ECO:0000256" key="1">
    <source>
        <dbReference type="ARBA" id="ARBA00000385"/>
    </source>
</evidence>
<dbReference type="Gene3D" id="3.30.2350.10">
    <property type="entry name" value="Pseudouridine synthase"/>
    <property type="match status" value="1"/>
</dbReference>
<evidence type="ECO:0000259" key="6">
    <source>
        <dbReference type="Pfam" id="PF01509"/>
    </source>
</evidence>
<evidence type="ECO:0000313" key="9">
    <source>
        <dbReference type="EMBL" id="HJB75197.1"/>
    </source>
</evidence>
<comment type="caution">
    <text evidence="9">The sequence shown here is derived from an EMBL/GenBank/DDBJ whole genome shotgun (WGS) entry which is preliminary data.</text>
</comment>
<feature type="domain" description="tRNA pseudouridylate synthase B C-terminal" evidence="8">
    <location>
        <begin position="173"/>
        <end position="232"/>
    </location>
</feature>
<dbReference type="Pfam" id="PF16198">
    <property type="entry name" value="TruB_C_2"/>
    <property type="match status" value="1"/>
</dbReference>
<evidence type="ECO:0000256" key="3">
    <source>
        <dbReference type="ARBA" id="ARBA00022694"/>
    </source>
</evidence>
<comment type="catalytic activity">
    <reaction evidence="1 5">
        <text>uridine(55) in tRNA = pseudouridine(55) in tRNA</text>
        <dbReference type="Rhea" id="RHEA:42532"/>
        <dbReference type="Rhea" id="RHEA-COMP:10101"/>
        <dbReference type="Rhea" id="RHEA-COMP:10102"/>
        <dbReference type="ChEBI" id="CHEBI:65314"/>
        <dbReference type="ChEBI" id="CHEBI:65315"/>
        <dbReference type="EC" id="5.4.99.25"/>
    </reaction>
</comment>
<dbReference type="HAMAP" id="MF_01080">
    <property type="entry name" value="TruB_bact"/>
    <property type="match status" value="1"/>
</dbReference>
<evidence type="ECO:0000313" key="10">
    <source>
        <dbReference type="Proteomes" id="UP000823877"/>
    </source>
</evidence>
<comment type="similarity">
    <text evidence="2 5">Belongs to the pseudouridine synthase TruB family. Type 1 subfamily.</text>
</comment>
<dbReference type="InterPro" id="IPR002501">
    <property type="entry name" value="PsdUridine_synth_N"/>
</dbReference>
<dbReference type="PROSITE" id="PS00161">
    <property type="entry name" value="ISOCITRATE_LYASE"/>
    <property type="match status" value="1"/>
</dbReference>
<dbReference type="InterPro" id="IPR036974">
    <property type="entry name" value="PUA_sf"/>
</dbReference>
<dbReference type="InterPro" id="IPR018523">
    <property type="entry name" value="Isocitrate_lyase_ph_CS"/>
</dbReference>
<dbReference type="InterPro" id="IPR014780">
    <property type="entry name" value="tRNA_psdUridine_synth_TruB"/>
</dbReference>
<dbReference type="InterPro" id="IPR020103">
    <property type="entry name" value="PsdUridine_synth_cat_dom_sf"/>
</dbReference>
<dbReference type="InterPro" id="IPR032819">
    <property type="entry name" value="TruB_C"/>
</dbReference>
<dbReference type="SUPFAM" id="SSF55120">
    <property type="entry name" value="Pseudouridine synthase"/>
    <property type="match status" value="1"/>
</dbReference>
<feature type="domain" description="Pseudouridine synthase II N-terminal" evidence="6">
    <location>
        <begin position="23"/>
        <end position="172"/>
    </location>
</feature>
<dbReference type="EMBL" id="DWXN01000010">
    <property type="protein sequence ID" value="HJB75197.1"/>
    <property type="molecule type" value="Genomic_DNA"/>
</dbReference>
<proteinExistence type="inferred from homology"/>
<dbReference type="Proteomes" id="UP000823877">
    <property type="component" value="Unassembled WGS sequence"/>
</dbReference>
<dbReference type="PANTHER" id="PTHR13767">
    <property type="entry name" value="TRNA-PSEUDOURIDINE SYNTHASE"/>
    <property type="match status" value="1"/>
</dbReference>
<sequence length="297" mass="32631">MTGILCINKDPGRTSFSVCSEVRKITGQKKCGHMGTLDPLATGVLPVMLGGATRFLAYYPESDKGYRARFVLGKTTDTLDITGTVTGEFPVCCTAADVENALNSFRGVITQIPPMYSAVSVGGKRLYELARQGKEIERQPRQAEIKRLEMISFDEERKEYEIDVLCSKGTYIRTLIDDLGEKLGCGAVMTALERTFAYGFTQKDCVTLAQLKDAAKQENGVEKYLVPVEAALSSYPKITVSPAQSVRFKNGGALELARLRKRPECGALVRVFSPQNAFLGLGETQENELAVKRVYVE</sequence>
<dbReference type="EC" id="5.4.99.25" evidence="5"/>
<feature type="active site" description="Nucleophile" evidence="5">
    <location>
        <position position="38"/>
    </location>
</feature>
<dbReference type="GO" id="GO:0160148">
    <property type="term" value="F:tRNA pseudouridine(55) synthase activity"/>
    <property type="evidence" value="ECO:0007669"/>
    <property type="project" value="UniProtKB-EC"/>
</dbReference>
<accession>A0A9D2MIF9</accession>
<dbReference type="Pfam" id="PF09157">
    <property type="entry name" value="TruB-C_2"/>
    <property type="match status" value="1"/>
</dbReference>
<keyword evidence="4 5" id="KW-0413">Isomerase</keyword>
<gene>
    <name evidence="5 9" type="primary">truB</name>
    <name evidence="9" type="ORF">IAA37_05930</name>
</gene>
<dbReference type="Pfam" id="PF01509">
    <property type="entry name" value="TruB_N"/>
    <property type="match status" value="1"/>
</dbReference>
<dbReference type="NCBIfam" id="TIGR00431">
    <property type="entry name" value="TruB"/>
    <property type="match status" value="1"/>
</dbReference>
<dbReference type="GO" id="GO:0003723">
    <property type="term" value="F:RNA binding"/>
    <property type="evidence" value="ECO:0007669"/>
    <property type="project" value="InterPro"/>
</dbReference>
<dbReference type="Gene3D" id="2.30.130.10">
    <property type="entry name" value="PUA domain"/>
    <property type="match status" value="1"/>
</dbReference>
<evidence type="ECO:0000259" key="8">
    <source>
        <dbReference type="Pfam" id="PF16198"/>
    </source>
</evidence>
<reference evidence="9" key="2">
    <citation type="submission" date="2021-04" db="EMBL/GenBank/DDBJ databases">
        <authorList>
            <person name="Gilroy R."/>
        </authorList>
    </citation>
    <scope>NUCLEOTIDE SEQUENCE</scope>
    <source>
        <strain evidence="9">CHK188-16595</strain>
    </source>
</reference>
<dbReference type="GO" id="GO:0031119">
    <property type="term" value="P:tRNA pseudouridine synthesis"/>
    <property type="evidence" value="ECO:0007669"/>
    <property type="project" value="UniProtKB-UniRule"/>
</dbReference>
<protein>
    <recommendedName>
        <fullName evidence="5">tRNA pseudouridine synthase B</fullName>
        <ecNumber evidence="5">5.4.99.25</ecNumber>
    </recommendedName>
    <alternativeName>
        <fullName evidence="5">tRNA pseudouridine(55) synthase</fullName>
        <shortName evidence="5">Psi55 synthase</shortName>
    </alternativeName>
    <alternativeName>
        <fullName evidence="5">tRNA pseudouridylate synthase</fullName>
    </alternativeName>
    <alternativeName>
        <fullName evidence="5">tRNA-uridine isomerase</fullName>
    </alternativeName>
</protein>
<evidence type="ECO:0000256" key="4">
    <source>
        <dbReference type="ARBA" id="ARBA00023235"/>
    </source>
</evidence>